<dbReference type="PANTHER" id="PTHR47089:SF1">
    <property type="entry name" value="GUANOSINE ABC TRANSPORTER PERMEASE PROTEIN NUPP"/>
    <property type="match status" value="1"/>
</dbReference>
<feature type="transmembrane region" description="Helical" evidence="6">
    <location>
        <begin position="275"/>
        <end position="294"/>
    </location>
</feature>
<keyword evidence="2" id="KW-1003">Cell membrane</keyword>
<feature type="transmembrane region" description="Helical" evidence="6">
    <location>
        <begin position="402"/>
        <end position="420"/>
    </location>
</feature>
<accession>A0A482TBH9</accession>
<dbReference type="GO" id="GO:0005886">
    <property type="term" value="C:plasma membrane"/>
    <property type="evidence" value="ECO:0007669"/>
    <property type="project" value="UniProtKB-SubCell"/>
</dbReference>
<evidence type="ECO:0000313" key="8">
    <source>
        <dbReference type="Proteomes" id="UP000294028"/>
    </source>
</evidence>
<dbReference type="CDD" id="cd06580">
    <property type="entry name" value="TM_PBP1_transp_TpRbsC_like"/>
    <property type="match status" value="1"/>
</dbReference>
<organism evidence="7 8">
    <name type="scientific">Halogeometricum borinquense</name>
    <dbReference type="NCBI Taxonomy" id="60847"/>
    <lineage>
        <taxon>Archaea</taxon>
        <taxon>Methanobacteriati</taxon>
        <taxon>Methanobacteriota</taxon>
        <taxon>Stenosarchaea group</taxon>
        <taxon>Halobacteria</taxon>
        <taxon>Halobacteriales</taxon>
        <taxon>Haloferacaceae</taxon>
        <taxon>Halogeometricum</taxon>
    </lineage>
</organism>
<dbReference type="PANTHER" id="PTHR47089">
    <property type="entry name" value="ABC TRANSPORTER, PERMEASE PROTEIN"/>
    <property type="match status" value="1"/>
</dbReference>
<evidence type="ECO:0000256" key="5">
    <source>
        <dbReference type="ARBA" id="ARBA00023136"/>
    </source>
</evidence>
<feature type="transmembrane region" description="Helical" evidence="6">
    <location>
        <begin position="190"/>
        <end position="210"/>
    </location>
</feature>
<evidence type="ECO:0000256" key="1">
    <source>
        <dbReference type="ARBA" id="ARBA00004651"/>
    </source>
</evidence>
<evidence type="ECO:0000256" key="2">
    <source>
        <dbReference type="ARBA" id="ARBA00022475"/>
    </source>
</evidence>
<keyword evidence="5 6" id="KW-0472">Membrane</keyword>
<feature type="transmembrane region" description="Helical" evidence="6">
    <location>
        <begin position="164"/>
        <end position="183"/>
    </location>
</feature>
<comment type="subcellular location">
    <subcellularLocation>
        <location evidence="1">Cell membrane</location>
        <topology evidence="1">Multi-pass membrane protein</topology>
    </subcellularLocation>
</comment>
<evidence type="ECO:0000313" key="7">
    <source>
        <dbReference type="EMBL" id="RYJ13596.1"/>
    </source>
</evidence>
<evidence type="ECO:0000256" key="4">
    <source>
        <dbReference type="ARBA" id="ARBA00022989"/>
    </source>
</evidence>
<gene>
    <name evidence="7" type="ORF">ELS19_06260</name>
</gene>
<keyword evidence="3 6" id="KW-0812">Transmembrane</keyword>
<evidence type="ECO:0000256" key="3">
    <source>
        <dbReference type="ARBA" id="ARBA00022692"/>
    </source>
</evidence>
<protein>
    <submittedName>
        <fullName evidence="7">ABC transporter permease</fullName>
    </submittedName>
</protein>
<dbReference type="RefSeq" id="WP_006054942.1">
    <property type="nucleotide sequence ID" value="NZ_RZHH01000002.1"/>
</dbReference>
<feature type="transmembrane region" description="Helical" evidence="6">
    <location>
        <begin position="357"/>
        <end position="382"/>
    </location>
</feature>
<dbReference type="OMA" id="PLKDPMG"/>
<keyword evidence="4 6" id="KW-1133">Transmembrane helix</keyword>
<proteinExistence type="predicted"/>
<dbReference type="InterPro" id="IPR001851">
    <property type="entry name" value="ABC_transp_permease"/>
</dbReference>
<dbReference type="EMBL" id="RZHH01000002">
    <property type="protein sequence ID" value="RYJ13596.1"/>
    <property type="molecule type" value="Genomic_DNA"/>
</dbReference>
<evidence type="ECO:0000256" key="6">
    <source>
        <dbReference type="SAM" id="Phobius"/>
    </source>
</evidence>
<feature type="transmembrane region" description="Helical" evidence="6">
    <location>
        <begin position="222"/>
        <end position="241"/>
    </location>
</feature>
<comment type="caution">
    <text evidence="7">The sequence shown here is derived from an EMBL/GenBank/DDBJ whole genome shotgun (WGS) entry which is preliminary data.</text>
</comment>
<sequence length="453" mass="47094">MSTITDARRTARSMLRRLVALSGVERLLISLAALVLAIFVGAGLILVSGRITTCSQAAAVYFGTGFCYDPTEVFFVLFNGAFGNPLNPKLLTGPLVNPSWNPLHGPVTFSGPLVTKALFTAQWNPLNFSAALTLKETTLLVFTGLSVAVAFRAGLFNIGTQGQLVIGGLVTALVVGILVPVVPGGFAGSILLIPVGTLAGAAAGGLYAAIPGALKAYADANEVITTIMLNFIAAKLAYVAVSEFFKNPDSQVIETAPLPDYATLGSVVFPQGSDFSILSLLFALLLVIGIWYLIERTSYGFDLRTSGIQPEAAEYGGVDAKRTVVTSMMLSGALGGIGGAMWVLMVMGKWQTGVPSLGFDGITVSILAGNNPLGAIPAALLFGTLKSGSLAVQFNTGVPKQLVGVLRGLIILFVAMPEFFRAIGTNIVDLEEPDQKAVATDGGRSVSTEGGDE</sequence>
<name>A0A482TBH9_9EURY</name>
<dbReference type="Proteomes" id="UP000294028">
    <property type="component" value="Unassembled WGS sequence"/>
</dbReference>
<dbReference type="AlphaFoldDB" id="A0A482TBH9"/>
<dbReference type="GO" id="GO:0022857">
    <property type="term" value="F:transmembrane transporter activity"/>
    <property type="evidence" value="ECO:0007669"/>
    <property type="project" value="InterPro"/>
</dbReference>
<dbReference type="Pfam" id="PF02653">
    <property type="entry name" value="BPD_transp_2"/>
    <property type="match status" value="1"/>
</dbReference>
<dbReference type="GeneID" id="9993654"/>
<feature type="transmembrane region" description="Helical" evidence="6">
    <location>
        <begin position="139"/>
        <end position="158"/>
    </location>
</feature>
<reference evidence="7 8" key="1">
    <citation type="submission" date="2018-12" db="EMBL/GenBank/DDBJ databases">
        <title>Genome analysis provides insights into bioremediation potentialities of Halogeometricum borinquense strain N11.</title>
        <authorList>
            <person name="Najjari A."/>
            <person name="Youssef N."/>
            <person name="Fhoula I."/>
            <person name="Ben Dhia O."/>
            <person name="Mahjoubi M."/>
            <person name="Ouzari H.I."/>
            <person name="Cherif A."/>
        </authorList>
    </citation>
    <scope>NUCLEOTIDE SEQUENCE [LARGE SCALE GENOMIC DNA]</scope>
    <source>
        <strain evidence="7 8">N11</strain>
    </source>
</reference>
<feature type="transmembrane region" description="Helical" evidence="6">
    <location>
        <begin position="27"/>
        <end position="47"/>
    </location>
</feature>
<feature type="transmembrane region" description="Helical" evidence="6">
    <location>
        <begin position="324"/>
        <end position="345"/>
    </location>
</feature>